<feature type="compositionally biased region" description="Basic and acidic residues" evidence="1">
    <location>
        <begin position="131"/>
        <end position="150"/>
    </location>
</feature>
<proteinExistence type="predicted"/>
<evidence type="ECO:0000256" key="1">
    <source>
        <dbReference type="SAM" id="MobiDB-lite"/>
    </source>
</evidence>
<feature type="region of interest" description="Disordered" evidence="1">
    <location>
        <begin position="128"/>
        <end position="228"/>
    </location>
</feature>
<accession>A0AA38NYD0</accession>
<organism evidence="3 4">
    <name type="scientific">Lentinula raphanica</name>
    <dbReference type="NCBI Taxonomy" id="153919"/>
    <lineage>
        <taxon>Eukaryota</taxon>
        <taxon>Fungi</taxon>
        <taxon>Dikarya</taxon>
        <taxon>Basidiomycota</taxon>
        <taxon>Agaricomycotina</taxon>
        <taxon>Agaricomycetes</taxon>
        <taxon>Agaricomycetidae</taxon>
        <taxon>Agaricales</taxon>
        <taxon>Marasmiineae</taxon>
        <taxon>Omphalotaceae</taxon>
        <taxon>Lentinula</taxon>
    </lineage>
</organism>
<evidence type="ECO:0000256" key="2">
    <source>
        <dbReference type="SAM" id="SignalP"/>
    </source>
</evidence>
<dbReference type="AlphaFoldDB" id="A0AA38NYD0"/>
<feature type="region of interest" description="Disordered" evidence="1">
    <location>
        <begin position="25"/>
        <end position="45"/>
    </location>
</feature>
<comment type="caution">
    <text evidence="3">The sequence shown here is derived from an EMBL/GenBank/DDBJ whole genome shotgun (WGS) entry which is preliminary data.</text>
</comment>
<name>A0AA38NYD0_9AGAR</name>
<keyword evidence="2" id="KW-0732">Signal</keyword>
<dbReference type="EMBL" id="MU806848">
    <property type="protein sequence ID" value="KAJ3832810.1"/>
    <property type="molecule type" value="Genomic_DNA"/>
</dbReference>
<evidence type="ECO:0000313" key="3">
    <source>
        <dbReference type="EMBL" id="KAJ3832810.1"/>
    </source>
</evidence>
<gene>
    <name evidence="3" type="ORF">F5878DRAFT_439824</name>
</gene>
<feature type="signal peptide" evidence="2">
    <location>
        <begin position="1"/>
        <end position="20"/>
    </location>
</feature>
<reference evidence="3" key="1">
    <citation type="submission" date="2022-08" db="EMBL/GenBank/DDBJ databases">
        <authorList>
            <consortium name="DOE Joint Genome Institute"/>
            <person name="Min B."/>
            <person name="Riley R."/>
            <person name="Sierra-Patev S."/>
            <person name="Naranjo-Ortiz M."/>
            <person name="Looney B."/>
            <person name="Konkel Z."/>
            <person name="Slot J.C."/>
            <person name="Sakamoto Y."/>
            <person name="Steenwyk J.L."/>
            <person name="Rokas A."/>
            <person name="Carro J."/>
            <person name="Camarero S."/>
            <person name="Ferreira P."/>
            <person name="Molpeceres G."/>
            <person name="Ruiz-Duenas F.J."/>
            <person name="Serrano A."/>
            <person name="Henrissat B."/>
            <person name="Drula E."/>
            <person name="Hughes K.W."/>
            <person name="Mata J.L."/>
            <person name="Ishikawa N.K."/>
            <person name="Vargas-Isla R."/>
            <person name="Ushijima S."/>
            <person name="Smith C.A."/>
            <person name="Ahrendt S."/>
            <person name="Andreopoulos W."/>
            <person name="He G."/>
            <person name="Labutti K."/>
            <person name="Lipzen A."/>
            <person name="Ng V."/>
            <person name="Sandor L."/>
            <person name="Barry K."/>
            <person name="Martinez A.T."/>
            <person name="Xiao Y."/>
            <person name="Gibbons J.G."/>
            <person name="Terashima K."/>
            <person name="Hibbett D.S."/>
            <person name="Grigoriev I.V."/>
        </authorList>
    </citation>
    <scope>NUCLEOTIDE SEQUENCE</scope>
    <source>
        <strain evidence="3">TFB9207</strain>
    </source>
</reference>
<sequence>MRLDITYLVLCSSLAYAVSALPVVPEDRGGNTNNDSDSPRAPNSVSYLGPIMTISNNTAGDSQTMTNFVAKAGTPVKSVRTLSAFNIHTLTIVSYGGRADMEISNNYAKNEQVMTNVYGETSHQTITNHVQPEHNDKPMVKAGGTDHDDVGASTGPHDNINIGPSSGTGISNSRSVSSTRGRDPVSTNNDVNRTPKVVPSGQSISSSGSKNKKRVSNTDVPRRNTSPK</sequence>
<feature type="compositionally biased region" description="Low complexity" evidence="1">
    <location>
        <begin position="200"/>
        <end position="209"/>
    </location>
</feature>
<protein>
    <submittedName>
        <fullName evidence="3">Uncharacterized protein</fullName>
    </submittedName>
</protein>
<feature type="compositionally biased region" description="Polar residues" evidence="1">
    <location>
        <begin position="162"/>
        <end position="192"/>
    </location>
</feature>
<feature type="compositionally biased region" description="Polar residues" evidence="1">
    <location>
        <begin position="217"/>
        <end position="228"/>
    </location>
</feature>
<dbReference type="Proteomes" id="UP001163846">
    <property type="component" value="Unassembled WGS sequence"/>
</dbReference>
<keyword evidence="4" id="KW-1185">Reference proteome</keyword>
<feature type="compositionally biased region" description="Polar residues" evidence="1">
    <location>
        <begin position="30"/>
        <end position="45"/>
    </location>
</feature>
<evidence type="ECO:0000313" key="4">
    <source>
        <dbReference type="Proteomes" id="UP001163846"/>
    </source>
</evidence>
<feature type="chain" id="PRO_5041421128" evidence="2">
    <location>
        <begin position="21"/>
        <end position="228"/>
    </location>
</feature>